<dbReference type="InterPro" id="IPR050925">
    <property type="entry name" value="Rhomboid_protease_S54"/>
</dbReference>
<accession>A0AAU7AZF4</accession>
<keyword evidence="4" id="KW-0378">Hydrolase</keyword>
<dbReference type="Pfam" id="PF01694">
    <property type="entry name" value="Rhomboid"/>
    <property type="match status" value="1"/>
</dbReference>
<evidence type="ECO:0000256" key="4">
    <source>
        <dbReference type="ARBA" id="ARBA00022801"/>
    </source>
</evidence>
<dbReference type="RefSeq" id="WP_354698255.1">
    <property type="nucleotide sequence ID" value="NZ_CP114014.1"/>
</dbReference>
<evidence type="ECO:0000256" key="5">
    <source>
        <dbReference type="ARBA" id="ARBA00022989"/>
    </source>
</evidence>
<evidence type="ECO:0000256" key="2">
    <source>
        <dbReference type="ARBA" id="ARBA00009045"/>
    </source>
</evidence>
<feature type="transmembrane region" description="Helical" evidence="7">
    <location>
        <begin position="107"/>
        <end position="131"/>
    </location>
</feature>
<dbReference type="KEGG" id="parq:DSM112329_03922"/>
<dbReference type="InterPro" id="IPR035952">
    <property type="entry name" value="Rhomboid-like_sf"/>
</dbReference>
<evidence type="ECO:0000259" key="8">
    <source>
        <dbReference type="Pfam" id="PF01694"/>
    </source>
</evidence>
<dbReference type="InterPro" id="IPR022764">
    <property type="entry name" value="Peptidase_S54_rhomboid_dom"/>
</dbReference>
<evidence type="ECO:0000256" key="6">
    <source>
        <dbReference type="ARBA" id="ARBA00023136"/>
    </source>
</evidence>
<dbReference type="SUPFAM" id="SSF144091">
    <property type="entry name" value="Rhomboid-like"/>
    <property type="match status" value="1"/>
</dbReference>
<dbReference type="Gene3D" id="1.20.1540.10">
    <property type="entry name" value="Rhomboid-like"/>
    <property type="match status" value="1"/>
</dbReference>
<dbReference type="EMBL" id="CP114014">
    <property type="protein sequence ID" value="XAY07044.1"/>
    <property type="molecule type" value="Genomic_DNA"/>
</dbReference>
<feature type="transmembrane region" description="Helical" evidence="7">
    <location>
        <begin position="143"/>
        <end position="163"/>
    </location>
</feature>
<dbReference type="GO" id="GO:0016020">
    <property type="term" value="C:membrane"/>
    <property type="evidence" value="ECO:0007669"/>
    <property type="project" value="UniProtKB-SubCell"/>
</dbReference>
<comment type="subcellular location">
    <subcellularLocation>
        <location evidence="1">Membrane</location>
        <topology evidence="1">Multi-pass membrane protein</topology>
    </subcellularLocation>
</comment>
<dbReference type="PANTHER" id="PTHR43731:SF14">
    <property type="entry name" value="PRESENILIN-ASSOCIATED RHOMBOID-LIKE PROTEIN, MITOCHONDRIAL"/>
    <property type="match status" value="1"/>
</dbReference>
<sequence length="274" mass="28778">MSTHTCYRHPSRETGVSCSNCGKFICPDCMTPTPVGMRCPDCSREKTQVRTLSSLNAAPTVMMALLIINAVAFLASGQFDTGSSSVNNRVFNEGALFGPLVDQEHEYWRLVTSGFLHAGFIHIAFNMYLLYTLGNMLEPVLGNVKFALIYVVGLLSGSFGALLVDPTAVTVGASGAIFGLMGAAFFELRSRGIDPFDAGIGGLILLNLVLSFVLNNISIGGHIGGLIGGSLAMLAWHEADKRRQPILGYVAMGAMAVVAVGGAIAVAGRSSGIA</sequence>
<dbReference type="PANTHER" id="PTHR43731">
    <property type="entry name" value="RHOMBOID PROTEASE"/>
    <property type="match status" value="1"/>
</dbReference>
<organism evidence="9">
    <name type="scientific">Paraconexibacter sp. AEG42_29</name>
    <dbReference type="NCBI Taxonomy" id="2997339"/>
    <lineage>
        <taxon>Bacteria</taxon>
        <taxon>Bacillati</taxon>
        <taxon>Actinomycetota</taxon>
        <taxon>Thermoleophilia</taxon>
        <taxon>Solirubrobacterales</taxon>
        <taxon>Paraconexibacteraceae</taxon>
        <taxon>Paraconexibacter</taxon>
    </lineage>
</organism>
<proteinExistence type="inferred from homology"/>
<evidence type="ECO:0000313" key="9">
    <source>
        <dbReference type="EMBL" id="XAY07044.1"/>
    </source>
</evidence>
<dbReference type="AlphaFoldDB" id="A0AAU7AZF4"/>
<feature type="transmembrane region" description="Helical" evidence="7">
    <location>
        <begin position="54"/>
        <end position="75"/>
    </location>
</feature>
<evidence type="ECO:0000256" key="1">
    <source>
        <dbReference type="ARBA" id="ARBA00004141"/>
    </source>
</evidence>
<dbReference type="GO" id="GO:0004252">
    <property type="term" value="F:serine-type endopeptidase activity"/>
    <property type="evidence" value="ECO:0007669"/>
    <property type="project" value="InterPro"/>
</dbReference>
<comment type="similarity">
    <text evidence="2">Belongs to the peptidase S54 family.</text>
</comment>
<evidence type="ECO:0000256" key="7">
    <source>
        <dbReference type="SAM" id="Phobius"/>
    </source>
</evidence>
<feature type="domain" description="Peptidase S54 rhomboid" evidence="8">
    <location>
        <begin position="105"/>
        <end position="234"/>
    </location>
</feature>
<feature type="transmembrane region" description="Helical" evidence="7">
    <location>
        <begin position="169"/>
        <end position="188"/>
    </location>
</feature>
<keyword evidence="6 7" id="KW-0472">Membrane</keyword>
<keyword evidence="5 7" id="KW-1133">Transmembrane helix</keyword>
<reference evidence="9" key="1">
    <citation type="submission" date="2022-12" db="EMBL/GenBank/DDBJ databases">
        <title>Paraconexibacter alkalitolerans sp. nov. and Baekduia alba sp. nov., isolated from soil and emended description of the genera Paraconexibacter (Chun et al., 2020) and Baekduia (An et al., 2020).</title>
        <authorList>
            <person name="Vieira S."/>
            <person name="Huber K.J."/>
            <person name="Geppert A."/>
            <person name="Wolf J."/>
            <person name="Neumann-Schaal M."/>
            <person name="Muesken M."/>
            <person name="Overmann J."/>
        </authorList>
    </citation>
    <scope>NUCLEOTIDE SEQUENCE</scope>
    <source>
        <strain evidence="9">AEG42_29</strain>
    </source>
</reference>
<name>A0AAU7AZF4_9ACTN</name>
<protein>
    <recommendedName>
        <fullName evidence="8">Peptidase S54 rhomboid domain-containing protein</fullName>
    </recommendedName>
</protein>
<evidence type="ECO:0000256" key="3">
    <source>
        <dbReference type="ARBA" id="ARBA00022692"/>
    </source>
</evidence>
<keyword evidence="3 7" id="KW-0812">Transmembrane</keyword>
<feature type="transmembrane region" description="Helical" evidence="7">
    <location>
        <begin position="248"/>
        <end position="268"/>
    </location>
</feature>
<gene>
    <name evidence="9" type="ORF">DSM112329_03922</name>
</gene>